<comment type="similarity">
    <text evidence="1">Belongs to the 'GDSL' lipolytic enzyme family.</text>
</comment>
<dbReference type="PANTHER" id="PTHR14209:SF9">
    <property type="entry name" value="GDSL ESTERASE_LIPASE CPRD49"/>
    <property type="match status" value="1"/>
</dbReference>
<evidence type="ECO:0000313" key="5">
    <source>
        <dbReference type="EMBL" id="KAG6493029.1"/>
    </source>
</evidence>
<dbReference type="Gene3D" id="3.40.50.1110">
    <property type="entry name" value="SGNH hydrolase"/>
    <property type="match status" value="1"/>
</dbReference>
<dbReference type="GO" id="GO:0008270">
    <property type="term" value="F:zinc ion binding"/>
    <property type="evidence" value="ECO:0007669"/>
    <property type="project" value="UniProtKB-KW"/>
</dbReference>
<comment type="caution">
    <text evidence="5">The sequence shown here is derived from an EMBL/GenBank/DDBJ whole genome shotgun (WGS) entry which is preliminary data.</text>
</comment>
<dbReference type="InterPro" id="IPR001087">
    <property type="entry name" value="GDSL"/>
</dbReference>
<evidence type="ECO:0000256" key="1">
    <source>
        <dbReference type="ARBA" id="ARBA00008668"/>
    </source>
</evidence>
<dbReference type="GO" id="GO:0016788">
    <property type="term" value="F:hydrolase activity, acting on ester bonds"/>
    <property type="evidence" value="ECO:0007669"/>
    <property type="project" value="InterPro"/>
</dbReference>
<feature type="region of interest" description="Disordered" evidence="3">
    <location>
        <begin position="398"/>
        <end position="431"/>
    </location>
</feature>
<protein>
    <recommendedName>
        <fullName evidence="4">C2H2-type domain-containing protein</fullName>
    </recommendedName>
</protein>
<name>A0A8J5FSI7_ZINOF</name>
<dbReference type="PROSITE" id="PS50157">
    <property type="entry name" value="ZINC_FINGER_C2H2_2"/>
    <property type="match status" value="2"/>
</dbReference>
<accession>A0A8J5FSI7</accession>
<keyword evidence="2" id="KW-0863">Zinc-finger</keyword>
<dbReference type="Pfam" id="PF13912">
    <property type="entry name" value="zf-C2H2_6"/>
    <property type="match status" value="2"/>
</dbReference>
<proteinExistence type="inferred from homology"/>
<dbReference type="AlphaFoldDB" id="A0A8J5FSI7"/>
<dbReference type="Gene3D" id="3.30.160.60">
    <property type="entry name" value="Classic Zinc Finger"/>
    <property type="match status" value="1"/>
</dbReference>
<evidence type="ECO:0000256" key="2">
    <source>
        <dbReference type="PROSITE-ProRule" id="PRU00042"/>
    </source>
</evidence>
<dbReference type="SUPFAM" id="SSF52266">
    <property type="entry name" value="SGNH hydrolase"/>
    <property type="match status" value="1"/>
</dbReference>
<reference evidence="5 6" key="1">
    <citation type="submission" date="2020-08" db="EMBL/GenBank/DDBJ databases">
        <title>Plant Genome Project.</title>
        <authorList>
            <person name="Zhang R.-G."/>
        </authorList>
    </citation>
    <scope>NUCLEOTIDE SEQUENCE [LARGE SCALE GENOMIC DNA]</scope>
    <source>
        <tissue evidence="5">Rhizome</tissue>
    </source>
</reference>
<dbReference type="CDD" id="cd01838">
    <property type="entry name" value="Isoamyl_acetate_hydrolase_like"/>
    <property type="match status" value="1"/>
</dbReference>
<keyword evidence="2" id="KW-0479">Metal-binding</keyword>
<dbReference type="InterPro" id="IPR013087">
    <property type="entry name" value="Znf_C2H2_type"/>
</dbReference>
<dbReference type="InterPro" id="IPR045136">
    <property type="entry name" value="Iah1-like"/>
</dbReference>
<dbReference type="EMBL" id="JACMSC010000013">
    <property type="protein sequence ID" value="KAG6493029.1"/>
    <property type="molecule type" value="Genomic_DNA"/>
</dbReference>
<evidence type="ECO:0000256" key="3">
    <source>
        <dbReference type="SAM" id="MobiDB-lite"/>
    </source>
</evidence>
<keyword evidence="6" id="KW-1185">Reference proteome</keyword>
<evidence type="ECO:0000259" key="4">
    <source>
        <dbReference type="PROSITE" id="PS50157"/>
    </source>
</evidence>
<dbReference type="SMART" id="SM00355">
    <property type="entry name" value="ZnF_C2H2"/>
    <property type="match status" value="2"/>
</dbReference>
<dbReference type="SUPFAM" id="SSF57667">
    <property type="entry name" value="beta-beta-alpha zinc fingers"/>
    <property type="match status" value="1"/>
</dbReference>
<dbReference type="PANTHER" id="PTHR14209">
    <property type="entry name" value="ISOAMYL ACETATE-HYDROLYZING ESTERASE 1"/>
    <property type="match status" value="1"/>
</dbReference>
<sequence>MVGPGRPLFVLFGSSVVQFSYGNGGWGAILADYYARKVLPRFLPVLEVLRFGSLNLIIALGFSQISVFKFSGKLGSFSVGFINKTFDSNAAIQPALVIVCFGGNDSFIPHPSMKLPHVPLQEYVANMEKIAVHLMGLSETTRIIFLSCPPINEEMHRLTQDPKLCVTVRSNESGKKYSEACKQLCWRMDLKVIDLFAVIQEHDDWSTRCYTEDGVHFSAEGSEIVAREILKTISDADWKPTLYCNAMPLSSRRTQIMIRNDQVASAAPNPDRLDHSNRGLAMAIDAVIRVINSEERPSAPPVYQVESWAKKKRSKRPRADSSSQSDEGGDRRMPTEEEYLALCLMMLSRGISGGGSGLLPGPLGGAPRRGPVAEPAAARTQSYECSVCGKAFPSYQALGGHKTSHRKPAAPASGGDDAASATTSGSGAAGSGGRVHECAVCHKSFPSGQALGGHMRCHYEGVINGSAAAAAAKATKEASSSGAATSSGRNLALDLNLLPLPATRAGWINAKKKGEDEEVLSPLAAPFPAAKKPRLPTAPIVGAATKQEEEEEVMSPLALTIKPPIGVGSPLPTALKLVSFI</sequence>
<dbReference type="InterPro" id="IPR036514">
    <property type="entry name" value="SGNH_hydro_sf"/>
</dbReference>
<dbReference type="Proteomes" id="UP000734854">
    <property type="component" value="Unassembled WGS sequence"/>
</dbReference>
<keyword evidence="2" id="KW-0862">Zinc</keyword>
<feature type="domain" description="C2H2-type" evidence="4">
    <location>
        <begin position="383"/>
        <end position="410"/>
    </location>
</feature>
<feature type="region of interest" description="Disordered" evidence="3">
    <location>
        <begin position="299"/>
        <end position="334"/>
    </location>
</feature>
<gene>
    <name evidence="5" type="ORF">ZIOFF_048002</name>
</gene>
<dbReference type="PROSITE" id="PS00028">
    <property type="entry name" value="ZINC_FINGER_C2H2_1"/>
    <property type="match status" value="2"/>
</dbReference>
<dbReference type="InterPro" id="IPR036236">
    <property type="entry name" value="Znf_C2H2_sf"/>
</dbReference>
<feature type="domain" description="C2H2-type" evidence="4">
    <location>
        <begin position="436"/>
        <end position="458"/>
    </location>
</feature>
<feature type="compositionally biased region" description="Low complexity" evidence="3">
    <location>
        <begin position="409"/>
        <end position="426"/>
    </location>
</feature>
<dbReference type="Pfam" id="PF00657">
    <property type="entry name" value="Lipase_GDSL"/>
    <property type="match status" value="1"/>
</dbReference>
<evidence type="ECO:0000313" key="6">
    <source>
        <dbReference type="Proteomes" id="UP000734854"/>
    </source>
</evidence>
<organism evidence="5 6">
    <name type="scientific">Zingiber officinale</name>
    <name type="common">Ginger</name>
    <name type="synonym">Amomum zingiber</name>
    <dbReference type="NCBI Taxonomy" id="94328"/>
    <lineage>
        <taxon>Eukaryota</taxon>
        <taxon>Viridiplantae</taxon>
        <taxon>Streptophyta</taxon>
        <taxon>Embryophyta</taxon>
        <taxon>Tracheophyta</taxon>
        <taxon>Spermatophyta</taxon>
        <taxon>Magnoliopsida</taxon>
        <taxon>Liliopsida</taxon>
        <taxon>Zingiberales</taxon>
        <taxon>Zingiberaceae</taxon>
        <taxon>Zingiber</taxon>
    </lineage>
</organism>